<gene>
    <name evidence="1" type="ORF">DY000_02026602</name>
</gene>
<name>A0ABQ7ELP5_BRACR</name>
<sequence length="106" mass="11951">MQSMLICVMSLIMDGYHPCMDTFSSFLGSCCLHTALDFFITCAVVKAPQTCNSSYQPGCTNFGFFRLRGAMIGMLIRFDRADKRGELTEEKVEARLTDENEKEAEK</sequence>
<keyword evidence="2" id="KW-1185">Reference proteome</keyword>
<dbReference type="Proteomes" id="UP000266723">
    <property type="component" value="Unassembled WGS sequence"/>
</dbReference>
<evidence type="ECO:0000313" key="2">
    <source>
        <dbReference type="Proteomes" id="UP000266723"/>
    </source>
</evidence>
<proteinExistence type="predicted"/>
<comment type="caution">
    <text evidence="1">The sequence shown here is derived from an EMBL/GenBank/DDBJ whole genome shotgun (WGS) entry which is preliminary data.</text>
</comment>
<evidence type="ECO:0000313" key="1">
    <source>
        <dbReference type="EMBL" id="KAF3597420.1"/>
    </source>
</evidence>
<protein>
    <submittedName>
        <fullName evidence="1">Uncharacterized protein</fullName>
    </submittedName>
</protein>
<dbReference type="EMBL" id="QGKV02000299">
    <property type="protein sequence ID" value="KAF3597420.1"/>
    <property type="molecule type" value="Genomic_DNA"/>
</dbReference>
<accession>A0ABQ7ELP5</accession>
<organism evidence="1 2">
    <name type="scientific">Brassica cretica</name>
    <name type="common">Mustard</name>
    <dbReference type="NCBI Taxonomy" id="69181"/>
    <lineage>
        <taxon>Eukaryota</taxon>
        <taxon>Viridiplantae</taxon>
        <taxon>Streptophyta</taxon>
        <taxon>Embryophyta</taxon>
        <taxon>Tracheophyta</taxon>
        <taxon>Spermatophyta</taxon>
        <taxon>Magnoliopsida</taxon>
        <taxon>eudicotyledons</taxon>
        <taxon>Gunneridae</taxon>
        <taxon>Pentapetalae</taxon>
        <taxon>rosids</taxon>
        <taxon>malvids</taxon>
        <taxon>Brassicales</taxon>
        <taxon>Brassicaceae</taxon>
        <taxon>Brassiceae</taxon>
        <taxon>Brassica</taxon>
    </lineage>
</organism>
<reference evidence="1 2" key="1">
    <citation type="journal article" date="2020" name="BMC Genomics">
        <title>Intraspecific diversification of the crop wild relative Brassica cretica Lam. using demographic model selection.</title>
        <authorList>
            <person name="Kioukis A."/>
            <person name="Michalopoulou V.A."/>
            <person name="Briers L."/>
            <person name="Pirintsos S."/>
            <person name="Studholme D.J."/>
            <person name="Pavlidis P."/>
            <person name="Sarris P.F."/>
        </authorList>
    </citation>
    <scope>NUCLEOTIDE SEQUENCE [LARGE SCALE GENOMIC DNA]</scope>
    <source>
        <strain evidence="2">cv. PFS-1207/04</strain>
    </source>
</reference>